<dbReference type="RefSeq" id="WP_206969857.1">
    <property type="nucleotide sequence ID" value="NZ_JAFLRJ010001127.1"/>
</dbReference>
<dbReference type="SUPFAM" id="SSF69318">
    <property type="entry name" value="Integrin alpha N-terminal domain"/>
    <property type="match status" value="1"/>
</dbReference>
<dbReference type="InterPro" id="IPR028994">
    <property type="entry name" value="Integrin_alpha_N"/>
</dbReference>
<dbReference type="InterPro" id="IPR013517">
    <property type="entry name" value="FG-GAP"/>
</dbReference>
<comment type="caution">
    <text evidence="2">The sequence shown here is derived from an EMBL/GenBank/DDBJ whole genome shotgun (WGS) entry which is preliminary data.</text>
</comment>
<proteinExistence type="predicted"/>
<accession>A0A939JML4</accession>
<organism evidence="2 3">
    <name type="scientific">Streptomyces beijiangensis</name>
    <dbReference type="NCBI Taxonomy" id="163361"/>
    <lineage>
        <taxon>Bacteria</taxon>
        <taxon>Bacillati</taxon>
        <taxon>Actinomycetota</taxon>
        <taxon>Actinomycetes</taxon>
        <taxon>Kitasatosporales</taxon>
        <taxon>Streptomycetaceae</taxon>
        <taxon>Streptomyces</taxon>
    </lineage>
</organism>
<keyword evidence="1" id="KW-0732">Signal</keyword>
<reference evidence="2" key="1">
    <citation type="submission" date="2021-03" db="EMBL/GenBank/DDBJ databases">
        <title>Streptomyces poriferae sp. nov., a novel marine sponge-derived Actinobacteria species with anti-MRSA activity.</title>
        <authorList>
            <person name="Sandoval-Powers M."/>
            <person name="Kralova S."/>
            <person name="Nguyen G.-S."/>
            <person name="Fawwal D."/>
            <person name="Degnes K."/>
            <person name="Klinkenberg G."/>
            <person name="Sletta H."/>
            <person name="Wentzel A."/>
            <person name="Liles M.R."/>
        </authorList>
    </citation>
    <scope>NUCLEOTIDE SEQUENCE</scope>
    <source>
        <strain evidence="2">DSM 41794</strain>
    </source>
</reference>
<evidence type="ECO:0000313" key="2">
    <source>
        <dbReference type="EMBL" id="MBO0518027.1"/>
    </source>
</evidence>
<dbReference type="EMBL" id="JAFLRJ010001127">
    <property type="protein sequence ID" value="MBO0518027.1"/>
    <property type="molecule type" value="Genomic_DNA"/>
</dbReference>
<feature type="non-terminal residue" evidence="2">
    <location>
        <position position="1"/>
    </location>
</feature>
<name>A0A939JML4_9ACTN</name>
<dbReference type="Pfam" id="PF01839">
    <property type="entry name" value="FG-GAP"/>
    <property type="match status" value="1"/>
</dbReference>
<dbReference type="AlphaFoldDB" id="A0A939JML4"/>
<dbReference type="Proteomes" id="UP000664167">
    <property type="component" value="Unassembled WGS sequence"/>
</dbReference>
<feature type="non-terminal residue" evidence="2">
    <location>
        <position position="125"/>
    </location>
</feature>
<evidence type="ECO:0000256" key="1">
    <source>
        <dbReference type="ARBA" id="ARBA00022729"/>
    </source>
</evidence>
<sequence>IDGGGQFVRSGQAADVNGDGKAEIVVATDKVRVYSGTGKKLWEYAAPASAGDVVFADVSFGDGHLYAQYAQHPGHAGSHGARRVAGGLGVLGVEVAVAERDVREDDVAGRRRGRVLPQLLAGAAV</sequence>
<gene>
    <name evidence="2" type="ORF">J0695_40850</name>
</gene>
<keyword evidence="3" id="KW-1185">Reference proteome</keyword>
<evidence type="ECO:0000313" key="3">
    <source>
        <dbReference type="Proteomes" id="UP000664167"/>
    </source>
</evidence>
<protein>
    <submittedName>
        <fullName evidence="2">VCBS repeat-containing protein</fullName>
    </submittedName>
</protein>